<feature type="domain" description="Glycosyl transferase family 1" evidence="2">
    <location>
        <begin position="197"/>
        <end position="330"/>
    </location>
</feature>
<protein>
    <recommendedName>
        <fullName evidence="2">Glycosyl transferase family 1 domain-containing protein</fullName>
    </recommendedName>
</protein>
<dbReference type="OrthoDB" id="2052976at2"/>
<dbReference type="RefSeq" id="WP_057765077.1">
    <property type="nucleotide sequence ID" value="NZ_AZDG01000006.1"/>
</dbReference>
<organism evidence="3 4">
    <name type="scientific">Companilactobacillus tucceti DSM 20183</name>
    <dbReference type="NCBI Taxonomy" id="1423811"/>
    <lineage>
        <taxon>Bacteria</taxon>
        <taxon>Bacillati</taxon>
        <taxon>Bacillota</taxon>
        <taxon>Bacilli</taxon>
        <taxon>Lactobacillales</taxon>
        <taxon>Lactobacillaceae</taxon>
        <taxon>Companilactobacillus</taxon>
    </lineage>
</organism>
<sequence>MKKSVWFVASNPFNPDPRAEKQMKFLSNNGFRVSGIGWDRSNNNDSTFSVSNNVNVEEMGIKGAFGSGLKNLFPLVKFNIRLFFKLLKNNEKIDIIQSVNLDTGLTCLFFSKIFNKKMTYDIYDYYADAFPVPSIFKPLVKKIENFVIDKSDSVILPIDSRKAQIKGSHPKSLLTIYNTPDINATEVSNKYYKLYRKGKINISFVGSLTPNRFLDELIDISRRRNDIFLHIAGFGNEKIVDNIKDKRNGNVRFYGKVPYKDGLAISKMSDMMVAIYNPTITNHKYSAPNKFYESLLLGKPIVVAKGTGIDNLVDAYNVGYSIDYNENDFESLLNVLNYSKLEKFKKNNQKVYMDHFSWSMMEKRLLNQYRKL</sequence>
<dbReference type="SUPFAM" id="SSF53756">
    <property type="entry name" value="UDP-Glycosyltransferase/glycogen phosphorylase"/>
    <property type="match status" value="1"/>
</dbReference>
<comment type="caution">
    <text evidence="3">The sequence shown here is derived from an EMBL/GenBank/DDBJ whole genome shotgun (WGS) entry which is preliminary data.</text>
</comment>
<gene>
    <name evidence="3" type="ORF">FC72_GL001830</name>
</gene>
<dbReference type="STRING" id="1423811.FC72_GL001830"/>
<dbReference type="PANTHER" id="PTHR46401:SF2">
    <property type="entry name" value="GLYCOSYLTRANSFERASE WBBK-RELATED"/>
    <property type="match status" value="1"/>
</dbReference>
<reference evidence="3 4" key="1">
    <citation type="journal article" date="2015" name="Genome Announc.">
        <title>Expanding the biotechnology potential of lactobacilli through comparative genomics of 213 strains and associated genera.</title>
        <authorList>
            <person name="Sun Z."/>
            <person name="Harris H.M."/>
            <person name="McCann A."/>
            <person name="Guo C."/>
            <person name="Argimon S."/>
            <person name="Zhang W."/>
            <person name="Yang X."/>
            <person name="Jeffery I.B."/>
            <person name="Cooney J.C."/>
            <person name="Kagawa T.F."/>
            <person name="Liu W."/>
            <person name="Song Y."/>
            <person name="Salvetti E."/>
            <person name="Wrobel A."/>
            <person name="Rasinkangas P."/>
            <person name="Parkhill J."/>
            <person name="Rea M.C."/>
            <person name="O'Sullivan O."/>
            <person name="Ritari J."/>
            <person name="Douillard F.P."/>
            <person name="Paul Ross R."/>
            <person name="Yang R."/>
            <person name="Briner A.E."/>
            <person name="Felis G.E."/>
            <person name="de Vos W.M."/>
            <person name="Barrangou R."/>
            <person name="Klaenhammer T.R."/>
            <person name="Caufield P.W."/>
            <person name="Cui Y."/>
            <person name="Zhang H."/>
            <person name="O'Toole P.W."/>
        </authorList>
    </citation>
    <scope>NUCLEOTIDE SEQUENCE [LARGE SCALE GENOMIC DNA]</scope>
    <source>
        <strain evidence="3 4">DSM 20183</strain>
    </source>
</reference>
<keyword evidence="1" id="KW-0808">Transferase</keyword>
<dbReference type="Pfam" id="PF00534">
    <property type="entry name" value="Glycos_transf_1"/>
    <property type="match status" value="1"/>
</dbReference>
<dbReference type="GO" id="GO:0009103">
    <property type="term" value="P:lipopolysaccharide biosynthetic process"/>
    <property type="evidence" value="ECO:0007669"/>
    <property type="project" value="TreeGrafter"/>
</dbReference>
<dbReference type="Gene3D" id="3.40.50.2000">
    <property type="entry name" value="Glycogen Phosphorylase B"/>
    <property type="match status" value="2"/>
</dbReference>
<evidence type="ECO:0000259" key="2">
    <source>
        <dbReference type="Pfam" id="PF00534"/>
    </source>
</evidence>
<proteinExistence type="predicted"/>
<dbReference type="Proteomes" id="UP000050929">
    <property type="component" value="Unassembled WGS sequence"/>
</dbReference>
<name>A0A0R1J802_9LACO</name>
<dbReference type="InterPro" id="IPR001296">
    <property type="entry name" value="Glyco_trans_1"/>
</dbReference>
<dbReference type="PANTHER" id="PTHR46401">
    <property type="entry name" value="GLYCOSYLTRANSFERASE WBBK-RELATED"/>
    <property type="match status" value="1"/>
</dbReference>
<evidence type="ECO:0000313" key="3">
    <source>
        <dbReference type="EMBL" id="KRK64979.1"/>
    </source>
</evidence>
<dbReference type="AlphaFoldDB" id="A0A0R1J802"/>
<evidence type="ECO:0000313" key="4">
    <source>
        <dbReference type="Proteomes" id="UP000050929"/>
    </source>
</evidence>
<dbReference type="PATRIC" id="fig|1423811.3.peg.1870"/>
<dbReference type="GO" id="GO:0016757">
    <property type="term" value="F:glycosyltransferase activity"/>
    <property type="evidence" value="ECO:0007669"/>
    <property type="project" value="InterPro"/>
</dbReference>
<evidence type="ECO:0000256" key="1">
    <source>
        <dbReference type="ARBA" id="ARBA00022679"/>
    </source>
</evidence>
<accession>A0A0R1J802</accession>
<keyword evidence="4" id="KW-1185">Reference proteome</keyword>
<dbReference type="EMBL" id="AZDG01000006">
    <property type="protein sequence ID" value="KRK64979.1"/>
    <property type="molecule type" value="Genomic_DNA"/>
</dbReference>